<dbReference type="EMBL" id="AE006470">
    <property type="protein sequence ID" value="AAM72417.1"/>
    <property type="molecule type" value="Genomic_DNA"/>
</dbReference>
<evidence type="ECO:0000256" key="1">
    <source>
        <dbReference type="SAM" id="MobiDB-lite"/>
    </source>
</evidence>
<reference evidence="2 3" key="1">
    <citation type="journal article" date="2002" name="Proc. Natl. Acad. Sci. U.S.A.">
        <title>The complete genome sequence of Chlorobium tepidum TLS, a photosynthetic, anaerobic, green-sulfur bacterium.</title>
        <authorList>
            <person name="Eisen J.A."/>
            <person name="Nelson K.E."/>
            <person name="Paulsen I.T."/>
            <person name="Heidelberg J.F."/>
            <person name="Wu M."/>
            <person name="Dodson R.J."/>
            <person name="Deboy R."/>
            <person name="Gwinn M.L."/>
            <person name="Nelson W.C."/>
            <person name="Haft D.H."/>
            <person name="Hickey E.K."/>
            <person name="Peterson J.D."/>
            <person name="Durkin A.S."/>
            <person name="Kolonay J.L."/>
            <person name="Yang F."/>
            <person name="Holt I."/>
            <person name="Umayam L.A."/>
            <person name="Mason T."/>
            <person name="Brenner M."/>
            <person name="Shea T.P."/>
            <person name="Parksey D."/>
            <person name="Nierman W.C."/>
            <person name="Feldblyum T.V."/>
            <person name="Hansen C.L."/>
            <person name="Craven M.B."/>
            <person name="Radune D."/>
            <person name="Vamathevan J."/>
            <person name="Khouri H."/>
            <person name="White O."/>
            <person name="Gruber T.M."/>
            <person name="Ketchum K.A."/>
            <person name="Venter J.C."/>
            <person name="Tettelin H."/>
            <person name="Bryant D.A."/>
            <person name="Fraser C.M."/>
        </authorList>
    </citation>
    <scope>NUCLEOTIDE SEQUENCE [LARGE SCALE GENOMIC DNA]</scope>
    <source>
        <strain evidence="3">ATCC 49652 / DSM 12025 / NBRC 103806 / TLS</strain>
    </source>
</reference>
<dbReference type="STRING" id="194439.CT1184"/>
<sequence length="256" mass="28672">MDLSSFLPFRDEMVKVYHCLTTNATHTSEKPVFSELKVRRYSCPLEDVSNFITNKIESWVGWELKNQKTAVGGMKTIRAEVSSFALLGMKIDVTFGLVEETDINGRKITTVNGKAHTRIDSKGDLGESRRMLRMMLASLDFEFRPQIVHEDEYVHRSIDPKNSNAAFQQLFDESTLEHRPSTPKAKSIELKKPVKKQIEFKSSKNSGETVKAPISSQAIPVATNGAQTTTAPDSDVEEVKKPAKPKITVISLKKNS</sequence>
<proteinExistence type="predicted"/>
<dbReference type="OrthoDB" id="597143at2"/>
<evidence type="ECO:0000313" key="2">
    <source>
        <dbReference type="EMBL" id="AAM72417.1"/>
    </source>
</evidence>
<dbReference type="Proteomes" id="UP000001007">
    <property type="component" value="Chromosome"/>
</dbReference>
<feature type="region of interest" description="Disordered" evidence="1">
    <location>
        <begin position="200"/>
        <end position="243"/>
    </location>
</feature>
<dbReference type="HOGENOM" id="CLU_1114967_0_0_10"/>
<accession>Q8KD70</accession>
<dbReference type="EnsemblBacteria" id="AAM72417">
    <property type="protein sequence ID" value="AAM72417"/>
    <property type="gene ID" value="CT1184"/>
</dbReference>
<evidence type="ECO:0000313" key="3">
    <source>
        <dbReference type="Proteomes" id="UP000001007"/>
    </source>
</evidence>
<name>Q8KD70_CHLTE</name>
<keyword evidence="3" id="KW-1185">Reference proteome</keyword>
<gene>
    <name evidence="2" type="ordered locus">CT1184</name>
</gene>
<dbReference type="AlphaFoldDB" id="Q8KD70"/>
<organism evidence="2 3">
    <name type="scientific">Chlorobaculum tepidum (strain ATCC 49652 / DSM 12025 / NBRC 103806 / TLS)</name>
    <name type="common">Chlorobium tepidum</name>
    <dbReference type="NCBI Taxonomy" id="194439"/>
    <lineage>
        <taxon>Bacteria</taxon>
        <taxon>Pseudomonadati</taxon>
        <taxon>Chlorobiota</taxon>
        <taxon>Chlorobiia</taxon>
        <taxon>Chlorobiales</taxon>
        <taxon>Chlorobiaceae</taxon>
        <taxon>Chlorobaculum</taxon>
    </lineage>
</organism>
<feature type="compositionally biased region" description="Polar residues" evidence="1">
    <location>
        <begin position="203"/>
        <end position="232"/>
    </location>
</feature>
<protein>
    <submittedName>
        <fullName evidence="2">Uncharacterized protein</fullName>
    </submittedName>
</protein>
<dbReference type="KEGG" id="cte:CT1184"/>
<dbReference type="eggNOG" id="ENOG50337XZ">
    <property type="taxonomic scope" value="Bacteria"/>
</dbReference>
<dbReference type="PATRIC" id="fig|194439.7.peg.1079"/>
<dbReference type="RefSeq" id="WP_010932856.1">
    <property type="nucleotide sequence ID" value="NC_002932.3"/>
</dbReference>